<evidence type="ECO:0000313" key="1">
    <source>
        <dbReference type="EMBL" id="JAH67953.1"/>
    </source>
</evidence>
<proteinExistence type="predicted"/>
<name>A0A0E9USL3_ANGAN</name>
<accession>A0A0E9USL3</accession>
<organism evidence="1">
    <name type="scientific">Anguilla anguilla</name>
    <name type="common">European freshwater eel</name>
    <name type="synonym">Muraena anguilla</name>
    <dbReference type="NCBI Taxonomy" id="7936"/>
    <lineage>
        <taxon>Eukaryota</taxon>
        <taxon>Metazoa</taxon>
        <taxon>Chordata</taxon>
        <taxon>Craniata</taxon>
        <taxon>Vertebrata</taxon>
        <taxon>Euteleostomi</taxon>
        <taxon>Actinopterygii</taxon>
        <taxon>Neopterygii</taxon>
        <taxon>Teleostei</taxon>
        <taxon>Anguilliformes</taxon>
        <taxon>Anguillidae</taxon>
        <taxon>Anguilla</taxon>
    </lineage>
</organism>
<protein>
    <submittedName>
        <fullName evidence="1">Uncharacterized protein</fullName>
    </submittedName>
</protein>
<dbReference type="AlphaFoldDB" id="A0A0E9USL3"/>
<sequence length="52" mass="5679">MLRRVLHVTGPGERVSEDGVVGIGSVALWPVSWGVTMPFCPLHQRVTPRTVP</sequence>
<reference evidence="1" key="2">
    <citation type="journal article" date="2015" name="Fish Shellfish Immunol.">
        <title>Early steps in the European eel (Anguilla anguilla)-Vibrio vulnificus interaction in the gills: Role of the RtxA13 toxin.</title>
        <authorList>
            <person name="Callol A."/>
            <person name="Pajuelo D."/>
            <person name="Ebbesson L."/>
            <person name="Teles M."/>
            <person name="MacKenzie S."/>
            <person name="Amaro C."/>
        </authorList>
    </citation>
    <scope>NUCLEOTIDE SEQUENCE</scope>
</reference>
<dbReference type="EMBL" id="GBXM01040624">
    <property type="protein sequence ID" value="JAH67953.1"/>
    <property type="molecule type" value="Transcribed_RNA"/>
</dbReference>
<reference evidence="1" key="1">
    <citation type="submission" date="2014-11" db="EMBL/GenBank/DDBJ databases">
        <authorList>
            <person name="Amaro Gonzalez C."/>
        </authorList>
    </citation>
    <scope>NUCLEOTIDE SEQUENCE</scope>
</reference>